<name>A0ABS8XDS6_9BURK</name>
<feature type="signal peptide" evidence="1">
    <location>
        <begin position="1"/>
        <end position="24"/>
    </location>
</feature>
<proteinExistence type="predicted"/>
<dbReference type="RefSeq" id="WP_233391584.1">
    <property type="nucleotide sequence ID" value="NZ_JAJTWT010000003.1"/>
</dbReference>
<evidence type="ECO:0008006" key="4">
    <source>
        <dbReference type="Google" id="ProtNLM"/>
    </source>
</evidence>
<evidence type="ECO:0000313" key="3">
    <source>
        <dbReference type="Proteomes" id="UP001201463"/>
    </source>
</evidence>
<evidence type="ECO:0000313" key="2">
    <source>
        <dbReference type="EMBL" id="MCE4537577.1"/>
    </source>
</evidence>
<dbReference type="Proteomes" id="UP001201463">
    <property type="component" value="Unassembled WGS sequence"/>
</dbReference>
<sequence>MPTIRSLRGLLAAGGCALGLAASAAPVSYAFSGTVLDDEAGRGYQAFAGRFSFDTAAPELTGDPTGHTGAYTGPGWALTLSFDGGAELLFGDSLFVTVTDDLGGQDQWGLLATGAPGTISAALFDANMAALSGNGLPLRDGGYTLADFGASQLRWDSDLGALQGQFSALACTAGCQGGGGGPVTPPNELPEPGSLLLVLIAIGLMPWKRRTPGRRP</sequence>
<comment type="caution">
    <text evidence="2">The sequence shown here is derived from an EMBL/GenBank/DDBJ whole genome shotgun (WGS) entry which is preliminary data.</text>
</comment>
<dbReference type="EMBL" id="JAJTWT010000003">
    <property type="protein sequence ID" value="MCE4537577.1"/>
    <property type="molecule type" value="Genomic_DNA"/>
</dbReference>
<gene>
    <name evidence="2" type="ORF">LXT12_09980</name>
</gene>
<keyword evidence="3" id="KW-1185">Reference proteome</keyword>
<evidence type="ECO:0000256" key="1">
    <source>
        <dbReference type="SAM" id="SignalP"/>
    </source>
</evidence>
<organism evidence="2 3">
    <name type="scientific">Pelomonas caseinilytica</name>
    <dbReference type="NCBI Taxonomy" id="2906763"/>
    <lineage>
        <taxon>Bacteria</taxon>
        <taxon>Pseudomonadati</taxon>
        <taxon>Pseudomonadota</taxon>
        <taxon>Betaproteobacteria</taxon>
        <taxon>Burkholderiales</taxon>
        <taxon>Sphaerotilaceae</taxon>
        <taxon>Roseateles</taxon>
    </lineage>
</organism>
<keyword evidence="1" id="KW-0732">Signal</keyword>
<feature type="chain" id="PRO_5046702883" description="PEP-CTERM protein-sorting domain-containing protein" evidence="1">
    <location>
        <begin position="25"/>
        <end position="216"/>
    </location>
</feature>
<protein>
    <recommendedName>
        <fullName evidence="4">PEP-CTERM protein-sorting domain-containing protein</fullName>
    </recommendedName>
</protein>
<accession>A0ABS8XDS6</accession>
<reference evidence="2 3" key="1">
    <citation type="submission" date="2021-12" db="EMBL/GenBank/DDBJ databases">
        <title>Genome seq of p7.</title>
        <authorList>
            <person name="Seo T."/>
        </authorList>
    </citation>
    <scope>NUCLEOTIDE SEQUENCE [LARGE SCALE GENOMIC DNA]</scope>
    <source>
        <strain evidence="2 3">P7</strain>
    </source>
</reference>